<reference evidence="2 3" key="1">
    <citation type="submission" date="2018-02" db="EMBL/GenBank/DDBJ databases">
        <title>The genomes of Aspergillus section Nigri reveals drivers in fungal speciation.</title>
        <authorList>
            <consortium name="DOE Joint Genome Institute"/>
            <person name="Vesth T.C."/>
            <person name="Nybo J."/>
            <person name="Theobald S."/>
            <person name="Brandl J."/>
            <person name="Frisvad J.C."/>
            <person name="Nielsen K.F."/>
            <person name="Lyhne E.K."/>
            <person name="Kogle M.E."/>
            <person name="Kuo A."/>
            <person name="Riley R."/>
            <person name="Clum A."/>
            <person name="Nolan M."/>
            <person name="Lipzen A."/>
            <person name="Salamov A."/>
            <person name="Henrissat B."/>
            <person name="Wiebenga A."/>
            <person name="De vries R.P."/>
            <person name="Grigoriev I.V."/>
            <person name="Mortensen U.H."/>
            <person name="Andersen M.R."/>
            <person name="Baker S.E."/>
        </authorList>
    </citation>
    <scope>NUCLEOTIDE SEQUENCE [LARGE SCALE GENOMIC DNA]</scope>
    <source>
        <strain evidence="2 3">CBS 101889</strain>
    </source>
</reference>
<sequence length="350" mass="40240">MQQLCLLSVLLIALCFLPRPYLPTPSSHLAPHAYTAPARKAEDALHGFLPEDEAQALCAEHDLEPYGERSQRRKVYDLIPISTELDWLEIRMHELDSEVDYFVIVESSETFTGQGKPLHFAEHFGDFSRFADKILYRAVDLGHLRDNSTWERESWIRNALLTEVFPSLLGRAAPARDDVLVVSDTDEIPRARTLALLRNCAIPTRVTLRSRFYYYSFQWHHLGRDWHHPQATVYAGPDHTILPQDLRMGSAGARDIWNASWHCSSCFASVAQLVHKIQAFSHTEYNRPEFVDPREIVRRVRNGLDLFDRDSEKYEKVTPVTDVPGYLKANADRFAFLLDRDPASANFVDY</sequence>
<dbReference type="EMBL" id="KZ824323">
    <property type="protein sequence ID" value="RAL07889.1"/>
    <property type="molecule type" value="Genomic_DNA"/>
</dbReference>
<evidence type="ECO:0000313" key="3">
    <source>
        <dbReference type="Proteomes" id="UP000248961"/>
    </source>
</evidence>
<dbReference type="GO" id="GO:0016020">
    <property type="term" value="C:membrane"/>
    <property type="evidence" value="ECO:0007669"/>
    <property type="project" value="InterPro"/>
</dbReference>
<dbReference type="VEuPathDB" id="FungiDB:BO97DRAFT_355440"/>
<proteinExistence type="predicted"/>
<dbReference type="STRING" id="1450537.A0A395HK43"/>
<dbReference type="PANTHER" id="PTHR12224:SF0">
    <property type="entry name" value="BETA-1,4-MANNOSYL-GLYCOPROTEIN 4-BETA-N-ACETYLGLUCOSAMINYLTRANSFERASE"/>
    <property type="match status" value="1"/>
</dbReference>
<dbReference type="GO" id="GO:0006044">
    <property type="term" value="P:N-acetylglucosamine metabolic process"/>
    <property type="evidence" value="ECO:0007669"/>
    <property type="project" value="TreeGrafter"/>
</dbReference>
<keyword evidence="2" id="KW-0808">Transferase</keyword>
<feature type="signal peptide" evidence="1">
    <location>
        <begin position="1"/>
        <end position="23"/>
    </location>
</feature>
<protein>
    <submittedName>
        <fullName evidence="2">Glycosyl transferase family 17 protein</fullName>
    </submittedName>
</protein>
<feature type="chain" id="PRO_5017333157" evidence="1">
    <location>
        <begin position="24"/>
        <end position="350"/>
    </location>
</feature>
<evidence type="ECO:0000313" key="2">
    <source>
        <dbReference type="EMBL" id="RAL07889.1"/>
    </source>
</evidence>
<dbReference type="InterPro" id="IPR006813">
    <property type="entry name" value="Glyco_trans_17"/>
</dbReference>
<organism evidence="2 3">
    <name type="scientific">Aspergillus homomorphus (strain CBS 101889)</name>
    <dbReference type="NCBI Taxonomy" id="1450537"/>
    <lineage>
        <taxon>Eukaryota</taxon>
        <taxon>Fungi</taxon>
        <taxon>Dikarya</taxon>
        <taxon>Ascomycota</taxon>
        <taxon>Pezizomycotina</taxon>
        <taxon>Eurotiomycetes</taxon>
        <taxon>Eurotiomycetidae</taxon>
        <taxon>Eurotiales</taxon>
        <taxon>Aspergillaceae</taxon>
        <taxon>Aspergillus</taxon>
        <taxon>Aspergillus subgen. Circumdati</taxon>
    </lineage>
</organism>
<dbReference type="OrthoDB" id="6474464at2759"/>
<dbReference type="Pfam" id="PF04724">
    <property type="entry name" value="Glyco_transf_17"/>
    <property type="match status" value="1"/>
</dbReference>
<name>A0A395HK43_ASPHC</name>
<dbReference type="GO" id="GO:0003830">
    <property type="term" value="F:beta-1,4-mannosylglycoprotein 4-beta-N-acetylglucosaminyltransferase activity"/>
    <property type="evidence" value="ECO:0007669"/>
    <property type="project" value="InterPro"/>
</dbReference>
<gene>
    <name evidence="2" type="ORF">BO97DRAFT_355440</name>
</gene>
<dbReference type="PANTHER" id="PTHR12224">
    <property type="entry name" value="BETA-1,4-MANNOSYL-GLYCOPROTEIN BETA-1,4-N-ACETYLGLUCOSAMINYL-TRANSFERASE"/>
    <property type="match status" value="1"/>
</dbReference>
<dbReference type="GeneID" id="37196427"/>
<dbReference type="Proteomes" id="UP000248961">
    <property type="component" value="Unassembled WGS sequence"/>
</dbReference>
<keyword evidence="1" id="KW-0732">Signal</keyword>
<dbReference type="RefSeq" id="XP_025547043.1">
    <property type="nucleotide sequence ID" value="XM_025692138.1"/>
</dbReference>
<accession>A0A395HK43</accession>
<dbReference type="AlphaFoldDB" id="A0A395HK43"/>
<evidence type="ECO:0000256" key="1">
    <source>
        <dbReference type="SAM" id="SignalP"/>
    </source>
</evidence>
<keyword evidence="3" id="KW-1185">Reference proteome</keyword>